<dbReference type="RefSeq" id="WP_248106036.1">
    <property type="nucleotide sequence ID" value="NZ_JAKHEX010000004.1"/>
</dbReference>
<dbReference type="Gene3D" id="2.40.50.180">
    <property type="entry name" value="CheA-289, Domain 4"/>
    <property type="match status" value="1"/>
</dbReference>
<dbReference type="PROSITE" id="PS50851">
    <property type="entry name" value="CHEW"/>
    <property type="match status" value="1"/>
</dbReference>
<dbReference type="PANTHER" id="PTHR22617:SF23">
    <property type="entry name" value="CHEMOTAXIS PROTEIN CHEW"/>
    <property type="match status" value="1"/>
</dbReference>
<dbReference type="Gene3D" id="2.30.30.40">
    <property type="entry name" value="SH3 Domains"/>
    <property type="match status" value="1"/>
</dbReference>
<dbReference type="SUPFAM" id="SSF50341">
    <property type="entry name" value="CheW-like"/>
    <property type="match status" value="1"/>
</dbReference>
<reference evidence="2 3" key="1">
    <citation type="submission" date="2024-09" db="EMBL/GenBank/DDBJ databases">
        <authorList>
            <person name="Sun Q."/>
            <person name="Mori K."/>
        </authorList>
    </citation>
    <scope>NUCLEOTIDE SEQUENCE [LARGE SCALE GENOMIC DNA]</scope>
    <source>
        <strain evidence="2 3">JCM 15389</strain>
    </source>
</reference>
<dbReference type="PANTHER" id="PTHR22617">
    <property type="entry name" value="CHEMOTAXIS SENSOR HISTIDINE KINASE-RELATED"/>
    <property type="match status" value="1"/>
</dbReference>
<dbReference type="Pfam" id="PF01584">
    <property type="entry name" value="CheW"/>
    <property type="match status" value="1"/>
</dbReference>
<dbReference type="InterPro" id="IPR036061">
    <property type="entry name" value="CheW-like_dom_sf"/>
</dbReference>
<dbReference type="InterPro" id="IPR039315">
    <property type="entry name" value="CheW"/>
</dbReference>
<dbReference type="Proteomes" id="UP001589788">
    <property type="component" value="Unassembled WGS sequence"/>
</dbReference>
<protein>
    <submittedName>
        <fullName evidence="2">Chemotaxis protein CheW</fullName>
    </submittedName>
</protein>
<dbReference type="SMART" id="SM00260">
    <property type="entry name" value="CheW"/>
    <property type="match status" value="1"/>
</dbReference>
<dbReference type="InterPro" id="IPR002545">
    <property type="entry name" value="CheW-lke_dom"/>
</dbReference>
<feature type="domain" description="CheW-like" evidence="1">
    <location>
        <begin position="8"/>
        <end position="148"/>
    </location>
</feature>
<name>A0ABV6C221_9ACTN</name>
<organism evidence="2 3">
    <name type="scientific">Aciditerrimonas ferrireducens</name>
    <dbReference type="NCBI Taxonomy" id="667306"/>
    <lineage>
        <taxon>Bacteria</taxon>
        <taxon>Bacillati</taxon>
        <taxon>Actinomycetota</taxon>
        <taxon>Acidimicrobiia</taxon>
        <taxon>Acidimicrobiales</taxon>
        <taxon>Acidimicrobiaceae</taxon>
        <taxon>Aciditerrimonas</taxon>
    </lineage>
</organism>
<evidence type="ECO:0000259" key="1">
    <source>
        <dbReference type="PROSITE" id="PS50851"/>
    </source>
</evidence>
<sequence>MSGLTMLDDQVCTFEVAGHLFGLPVTEVQEVIRHQEVTRVPLAPAAVEGLVNLRGNVVTVVDARRQFGFPPEPPGEEAVDIVVRSAGGLVSLAVDRIGDVLTVDPAQREPVPATVHGRLRRLVRSVSQLPQGLLLHLDLEAAVEVTPEDG</sequence>
<evidence type="ECO:0000313" key="2">
    <source>
        <dbReference type="EMBL" id="MFC0080876.1"/>
    </source>
</evidence>
<gene>
    <name evidence="2" type="ORF">ACFFRE_01730</name>
</gene>
<keyword evidence="3" id="KW-1185">Reference proteome</keyword>
<comment type="caution">
    <text evidence="2">The sequence shown here is derived from an EMBL/GenBank/DDBJ whole genome shotgun (WGS) entry which is preliminary data.</text>
</comment>
<dbReference type="EMBL" id="JBHLYQ010000008">
    <property type="protein sequence ID" value="MFC0080876.1"/>
    <property type="molecule type" value="Genomic_DNA"/>
</dbReference>
<proteinExistence type="predicted"/>
<accession>A0ABV6C221</accession>
<evidence type="ECO:0000313" key="3">
    <source>
        <dbReference type="Proteomes" id="UP001589788"/>
    </source>
</evidence>